<organism evidence="1">
    <name type="scientific">marine sediment metagenome</name>
    <dbReference type="NCBI Taxonomy" id="412755"/>
    <lineage>
        <taxon>unclassified sequences</taxon>
        <taxon>metagenomes</taxon>
        <taxon>ecological metagenomes</taxon>
    </lineage>
</organism>
<name>A0A0F9ABE6_9ZZZZ</name>
<dbReference type="AlphaFoldDB" id="A0A0F9ABE6"/>
<evidence type="ECO:0000313" key="1">
    <source>
        <dbReference type="EMBL" id="KKL06750.1"/>
    </source>
</evidence>
<protein>
    <submittedName>
        <fullName evidence="1">Uncharacterized protein</fullName>
    </submittedName>
</protein>
<reference evidence="1" key="1">
    <citation type="journal article" date="2015" name="Nature">
        <title>Complex archaea that bridge the gap between prokaryotes and eukaryotes.</title>
        <authorList>
            <person name="Spang A."/>
            <person name="Saw J.H."/>
            <person name="Jorgensen S.L."/>
            <person name="Zaremba-Niedzwiedzka K."/>
            <person name="Martijn J."/>
            <person name="Lind A.E."/>
            <person name="van Eijk R."/>
            <person name="Schleper C."/>
            <person name="Guy L."/>
            <person name="Ettema T.J."/>
        </authorList>
    </citation>
    <scope>NUCLEOTIDE SEQUENCE</scope>
</reference>
<gene>
    <name evidence="1" type="ORF">LCGC14_2592910</name>
</gene>
<accession>A0A0F9ABE6</accession>
<sequence>MAELLEKRLQYLKARLEDLKKSHAKKDRALIVDIQIETIEQQIKKLSNMELQGETWH</sequence>
<proteinExistence type="predicted"/>
<dbReference type="EMBL" id="LAZR01043576">
    <property type="protein sequence ID" value="KKL06750.1"/>
    <property type="molecule type" value="Genomic_DNA"/>
</dbReference>
<comment type="caution">
    <text evidence="1">The sequence shown here is derived from an EMBL/GenBank/DDBJ whole genome shotgun (WGS) entry which is preliminary data.</text>
</comment>